<dbReference type="OrthoDB" id="9808161at2"/>
<organism evidence="2 3">
    <name type="scientific">Ekhidna lutea</name>
    <dbReference type="NCBI Taxonomy" id="447679"/>
    <lineage>
        <taxon>Bacteria</taxon>
        <taxon>Pseudomonadati</taxon>
        <taxon>Bacteroidota</taxon>
        <taxon>Cytophagia</taxon>
        <taxon>Cytophagales</taxon>
        <taxon>Reichenbachiellaceae</taxon>
        <taxon>Ekhidna</taxon>
    </lineage>
</organism>
<evidence type="ECO:0000256" key="1">
    <source>
        <dbReference type="SAM" id="Coils"/>
    </source>
</evidence>
<sequence>MSMYCLVWKYKLSSNQAKFEEEYGRNGGWFKLFESCEDYLGSDLLKSSDGKTFIVVDKWMSKADYQDFLDENKAEYDQLNEKSKALYDEEEQMGEFDLLQ</sequence>
<dbReference type="Gene3D" id="3.30.70.100">
    <property type="match status" value="1"/>
</dbReference>
<accession>A0A239K6E0</accession>
<evidence type="ECO:0008006" key="4">
    <source>
        <dbReference type="Google" id="ProtNLM"/>
    </source>
</evidence>
<gene>
    <name evidence="2" type="ORF">SAMN05421640_2429</name>
</gene>
<dbReference type="RefSeq" id="WP_089357142.1">
    <property type="nucleotide sequence ID" value="NZ_FZPD01000004.1"/>
</dbReference>
<protein>
    <recommendedName>
        <fullName evidence="4">ABM domain-containing protein</fullName>
    </recommendedName>
</protein>
<feature type="coiled-coil region" evidence="1">
    <location>
        <begin position="62"/>
        <end position="89"/>
    </location>
</feature>
<dbReference type="AlphaFoldDB" id="A0A239K6E0"/>
<evidence type="ECO:0000313" key="3">
    <source>
        <dbReference type="Proteomes" id="UP000198393"/>
    </source>
</evidence>
<reference evidence="2 3" key="1">
    <citation type="submission" date="2017-06" db="EMBL/GenBank/DDBJ databases">
        <authorList>
            <person name="Kim H.J."/>
            <person name="Triplett B.A."/>
        </authorList>
    </citation>
    <scope>NUCLEOTIDE SEQUENCE [LARGE SCALE GENOMIC DNA]</scope>
    <source>
        <strain evidence="2 3">DSM 19307</strain>
    </source>
</reference>
<keyword evidence="3" id="KW-1185">Reference proteome</keyword>
<name>A0A239K6E0_EKHLU</name>
<keyword evidence="1" id="KW-0175">Coiled coil</keyword>
<proteinExistence type="predicted"/>
<dbReference type="EMBL" id="FZPD01000004">
    <property type="protein sequence ID" value="SNT13252.1"/>
    <property type="molecule type" value="Genomic_DNA"/>
</dbReference>
<evidence type="ECO:0000313" key="2">
    <source>
        <dbReference type="EMBL" id="SNT13252.1"/>
    </source>
</evidence>
<dbReference type="Proteomes" id="UP000198393">
    <property type="component" value="Unassembled WGS sequence"/>
</dbReference>